<dbReference type="Gene3D" id="2.60.120.260">
    <property type="entry name" value="Galactose-binding domain-like"/>
    <property type="match status" value="1"/>
</dbReference>
<evidence type="ECO:0000313" key="3">
    <source>
        <dbReference type="Proteomes" id="UP000886842"/>
    </source>
</evidence>
<protein>
    <recommendedName>
        <fullName evidence="1">Alpha-L-rhamnosidase six-hairpin glycosidase domain-containing protein</fullName>
    </recommendedName>
</protein>
<dbReference type="GO" id="GO:0005975">
    <property type="term" value="P:carbohydrate metabolic process"/>
    <property type="evidence" value="ECO:0007669"/>
    <property type="project" value="InterPro"/>
</dbReference>
<dbReference type="EMBL" id="DVLP01000319">
    <property type="protein sequence ID" value="HIT76061.1"/>
    <property type="molecule type" value="Genomic_DNA"/>
</dbReference>
<gene>
    <name evidence="2" type="ORF">IAA98_10780</name>
</gene>
<dbReference type="AlphaFoldDB" id="A0A9D1GYA2"/>
<reference evidence="2" key="1">
    <citation type="submission" date="2020-10" db="EMBL/GenBank/DDBJ databases">
        <authorList>
            <person name="Gilroy R."/>
        </authorList>
    </citation>
    <scope>NUCLEOTIDE SEQUENCE</scope>
    <source>
        <strain evidence="2">ChiGjej1B1-24693</strain>
    </source>
</reference>
<name>A0A9D1GYA2_9ACTN</name>
<dbReference type="InterPro" id="IPR008928">
    <property type="entry name" value="6-hairpin_glycosidase_sf"/>
</dbReference>
<proteinExistence type="predicted"/>
<dbReference type="Pfam" id="PF17389">
    <property type="entry name" value="Bac_rhamnosid6H"/>
    <property type="match status" value="1"/>
</dbReference>
<evidence type="ECO:0000259" key="1">
    <source>
        <dbReference type="Pfam" id="PF17389"/>
    </source>
</evidence>
<dbReference type="PANTHER" id="PTHR34987">
    <property type="entry name" value="C, PUTATIVE (AFU_ORTHOLOGUE AFUA_3G02880)-RELATED"/>
    <property type="match status" value="1"/>
</dbReference>
<reference evidence="2" key="2">
    <citation type="journal article" date="2021" name="PeerJ">
        <title>Extensive microbial diversity within the chicken gut microbiome revealed by metagenomics and culture.</title>
        <authorList>
            <person name="Gilroy R."/>
            <person name="Ravi A."/>
            <person name="Getino M."/>
            <person name="Pursley I."/>
            <person name="Horton D.L."/>
            <person name="Alikhan N.F."/>
            <person name="Baker D."/>
            <person name="Gharbi K."/>
            <person name="Hall N."/>
            <person name="Watson M."/>
            <person name="Adriaenssens E.M."/>
            <person name="Foster-Nyarko E."/>
            <person name="Jarju S."/>
            <person name="Secka A."/>
            <person name="Antonio M."/>
            <person name="Oren A."/>
            <person name="Chaudhuri R.R."/>
            <person name="La Ragione R."/>
            <person name="Hildebrand F."/>
            <person name="Pallen M.J."/>
        </authorList>
    </citation>
    <scope>NUCLEOTIDE SEQUENCE</scope>
    <source>
        <strain evidence="2">ChiGjej1B1-24693</strain>
    </source>
</reference>
<feature type="domain" description="Alpha-L-rhamnosidase six-hairpin glycosidase" evidence="1">
    <location>
        <begin position="362"/>
        <end position="704"/>
    </location>
</feature>
<sequence length="707" mass="77107">MSTLAEATTWQWWHPSGPEADRPAENDWLRVRLVADPDWEAVAICCPDAWALWVDEEFVDAGRIPTVGEHWYHDVVELPSPKLPGPELPSPEPPGATEHAANRQLRLTLLNAAARTSRCDPHPWRVALAARVGQQWRAISPDRIQVGPDPQYVSGSSVEWVSPQLGHSFRCDLRGDDEVLGKAVLAPAPVAAPRARPRPVGLGRVVGRFTVVGEVTAVPDAPTPALQMQGASLRTRSITPTEELVAAVDPDGWGAVAIADLGEVVAGHVELELECDAPVRVDLGWGEHLDDLRVRTAVGPRNFAARIEFPAGRTRFTHRLQRIAGRHLQLHLTTEADHVRIRHLVLHRRGHRLPDTRIGHTDPRLHAIGQACDRTLRLCAQEHYEDTPWREQSLYGLDARVQTAIGLAAYGPTATDQASAAVELSRFSQELLGANRRPDGLLRMTSPSAVDRTIPSFALHWICSVHELCSAAPDLDHLARCWPSVESVLEAFSSSRVDGLPLVRPAEDLWHFYDWTPTLDGRLEICEAGRWDAPLAVLFATAAEYAGGFADALGRGDGDRWRALAAEVDVAAVAKFAADGVPVSYACPCHGRAYPGAPEQQDSFTVALAALAPGQPWRDRAAGLRAWLADPTNDPGTLVQSYFRYRALLADPGHTDLVRAEVLQRWAPQTAPGATTWEVSEGAVAFDRAGSLSHAWAAAPLAFLPLL</sequence>
<dbReference type="InterPro" id="IPR012341">
    <property type="entry name" value="6hp_glycosidase-like_sf"/>
</dbReference>
<comment type="caution">
    <text evidence="2">The sequence shown here is derived from an EMBL/GenBank/DDBJ whole genome shotgun (WGS) entry which is preliminary data.</text>
</comment>
<dbReference type="Gene3D" id="1.50.10.10">
    <property type="match status" value="1"/>
</dbReference>
<evidence type="ECO:0000313" key="2">
    <source>
        <dbReference type="EMBL" id="HIT76061.1"/>
    </source>
</evidence>
<dbReference type="PANTHER" id="PTHR34987:SF4">
    <property type="entry name" value="ALPHA-L-RHAMNOSIDASE C-TERMINAL DOMAIN-CONTAINING PROTEIN"/>
    <property type="match status" value="1"/>
</dbReference>
<accession>A0A9D1GYA2</accession>
<dbReference type="Proteomes" id="UP000886842">
    <property type="component" value="Unassembled WGS sequence"/>
</dbReference>
<dbReference type="InterPro" id="IPR035396">
    <property type="entry name" value="Bac_rhamnosid6H"/>
</dbReference>
<dbReference type="SUPFAM" id="SSF48208">
    <property type="entry name" value="Six-hairpin glycosidases"/>
    <property type="match status" value="1"/>
</dbReference>
<organism evidence="2 3">
    <name type="scientific">Candidatus Avipropionibacterium avicola</name>
    <dbReference type="NCBI Taxonomy" id="2840701"/>
    <lineage>
        <taxon>Bacteria</taxon>
        <taxon>Bacillati</taxon>
        <taxon>Actinomycetota</taxon>
        <taxon>Actinomycetes</taxon>
        <taxon>Propionibacteriales</taxon>
        <taxon>Propionibacteriaceae</taxon>
        <taxon>Propionibacteriaceae incertae sedis</taxon>
        <taxon>Candidatus Avipropionibacterium</taxon>
    </lineage>
</organism>